<feature type="signal peptide" evidence="1">
    <location>
        <begin position="1"/>
        <end position="19"/>
    </location>
</feature>
<dbReference type="AlphaFoldDB" id="A0A915EYE2"/>
<evidence type="ECO:0000313" key="3">
    <source>
        <dbReference type="WBParaSite" id="maker-E.canG7_contigs_7092-snap-gene-0.2-mRNA-1"/>
    </source>
</evidence>
<protein>
    <submittedName>
        <fullName evidence="3">Uncharacterized protein</fullName>
    </submittedName>
</protein>
<accession>A0A915EYE2</accession>
<dbReference type="WBParaSite" id="maker-E.canG7_contigs_7092-snap-gene-0.2-mRNA-1">
    <property type="protein sequence ID" value="maker-E.canG7_contigs_7092-snap-gene-0.2-mRNA-1"/>
    <property type="gene ID" value="EcG7_10998"/>
</dbReference>
<keyword evidence="1" id="KW-0732">Signal</keyword>
<evidence type="ECO:0000313" key="2">
    <source>
        <dbReference type="Proteomes" id="UP000887562"/>
    </source>
</evidence>
<organism evidence="2 3">
    <name type="scientific">Echinococcus canadensis</name>
    <dbReference type="NCBI Taxonomy" id="519352"/>
    <lineage>
        <taxon>Eukaryota</taxon>
        <taxon>Metazoa</taxon>
        <taxon>Spiralia</taxon>
        <taxon>Lophotrochozoa</taxon>
        <taxon>Platyhelminthes</taxon>
        <taxon>Cestoda</taxon>
        <taxon>Eucestoda</taxon>
        <taxon>Cyclophyllidea</taxon>
        <taxon>Taeniidae</taxon>
        <taxon>Echinococcus</taxon>
        <taxon>Echinococcus canadensis group</taxon>
    </lineage>
</organism>
<sequence>MRLILPFMLLLLLLGRFLGGPHDATGLIFTREVDLPSGYDLDVSKQESNERGTEGEIEVATWLNAQVIKASGRICQALGLAK</sequence>
<proteinExistence type="predicted"/>
<evidence type="ECO:0000256" key="1">
    <source>
        <dbReference type="SAM" id="SignalP"/>
    </source>
</evidence>
<reference evidence="3" key="1">
    <citation type="submission" date="2022-11" db="UniProtKB">
        <authorList>
            <consortium name="WormBaseParasite"/>
        </authorList>
    </citation>
    <scope>IDENTIFICATION</scope>
</reference>
<keyword evidence="2" id="KW-1185">Reference proteome</keyword>
<name>A0A915EYE2_9CEST</name>
<feature type="chain" id="PRO_5036872209" evidence="1">
    <location>
        <begin position="20"/>
        <end position="82"/>
    </location>
</feature>
<dbReference type="Proteomes" id="UP000887562">
    <property type="component" value="Unplaced"/>
</dbReference>